<comment type="caution">
    <text evidence="2">The sequence shown here is derived from an EMBL/GenBank/DDBJ whole genome shotgun (WGS) entry which is preliminary data.</text>
</comment>
<gene>
    <name evidence="2" type="ORF">GCM10010082_05840</name>
</gene>
<sequence>MLKAVFAFIPLLAGYLFVTTLHETRFHIRRQNSQAVYFYAAFAGIVLLLFCTALTWWFREGLEPLTSFLRNWADENLPLETQERESSTGYWLVTLVLTLLSGFGLSYFFNLLQGMWTLLFEKTDQLIALAVNGIRRNKWNLLRYCNILSLTRIFYAYSSHAPLRRAVRRMNADFEEILLRAEDSSMGVMFSMRSGKVYVGMIVGAVDPSDSRDMIRIFPLISGYRQNETLKVNFTTFYYKLYEKMRNEGQLPHLTPAIFEIAFCFSDVQSATLFDIEAYIEFQRDKSESSY</sequence>
<keyword evidence="1" id="KW-0812">Transmembrane</keyword>
<accession>A0ABQ3FBR5</accession>
<evidence type="ECO:0000313" key="3">
    <source>
        <dbReference type="Proteomes" id="UP000604243"/>
    </source>
</evidence>
<reference evidence="3" key="1">
    <citation type="journal article" date="2019" name="Int. J. Syst. Evol. Microbiol.">
        <title>The Global Catalogue of Microorganisms (GCM) 10K type strain sequencing project: providing services to taxonomists for standard genome sequencing and annotation.</title>
        <authorList>
            <consortium name="The Broad Institute Genomics Platform"/>
            <consortium name="The Broad Institute Genome Sequencing Center for Infectious Disease"/>
            <person name="Wu L."/>
            <person name="Ma J."/>
        </authorList>
    </citation>
    <scope>NUCLEOTIDE SEQUENCE [LARGE SCALE GENOMIC DNA]</scope>
    <source>
        <strain evidence="3">KCTC 42082</strain>
    </source>
</reference>
<evidence type="ECO:0000256" key="1">
    <source>
        <dbReference type="SAM" id="Phobius"/>
    </source>
</evidence>
<protein>
    <submittedName>
        <fullName evidence="2">Uncharacterized protein</fullName>
    </submittedName>
</protein>
<organism evidence="2 3">
    <name type="scientific">Kushneria pakistanensis</name>
    <dbReference type="NCBI Taxonomy" id="1508770"/>
    <lineage>
        <taxon>Bacteria</taxon>
        <taxon>Pseudomonadati</taxon>
        <taxon>Pseudomonadota</taxon>
        <taxon>Gammaproteobacteria</taxon>
        <taxon>Oceanospirillales</taxon>
        <taxon>Halomonadaceae</taxon>
        <taxon>Kushneria</taxon>
    </lineage>
</organism>
<feature type="transmembrane region" description="Helical" evidence="1">
    <location>
        <begin position="89"/>
        <end position="112"/>
    </location>
</feature>
<feature type="transmembrane region" description="Helical" evidence="1">
    <location>
        <begin position="36"/>
        <end position="58"/>
    </location>
</feature>
<keyword evidence="1" id="KW-0472">Membrane</keyword>
<keyword evidence="1" id="KW-1133">Transmembrane helix</keyword>
<evidence type="ECO:0000313" key="2">
    <source>
        <dbReference type="EMBL" id="GHC17481.1"/>
    </source>
</evidence>
<dbReference type="EMBL" id="BMZM01000001">
    <property type="protein sequence ID" value="GHC17481.1"/>
    <property type="molecule type" value="Genomic_DNA"/>
</dbReference>
<name>A0ABQ3FBR5_9GAMM</name>
<dbReference type="Proteomes" id="UP000604243">
    <property type="component" value="Unassembled WGS sequence"/>
</dbReference>
<dbReference type="RefSeq" id="WP_189514939.1">
    <property type="nucleotide sequence ID" value="NZ_BMZM01000001.1"/>
</dbReference>
<feature type="transmembrane region" description="Helical" evidence="1">
    <location>
        <begin position="6"/>
        <end position="24"/>
    </location>
</feature>
<proteinExistence type="predicted"/>
<keyword evidence="3" id="KW-1185">Reference proteome</keyword>